<dbReference type="Pfam" id="PF00004">
    <property type="entry name" value="AAA"/>
    <property type="match status" value="1"/>
</dbReference>
<keyword evidence="4" id="KW-0812">Transmembrane</keyword>
<reference evidence="7" key="2">
    <citation type="submission" date="2017-02" db="UniProtKB">
        <authorList>
            <consortium name="WormBaseParasite"/>
        </authorList>
    </citation>
    <scope>IDENTIFICATION</scope>
</reference>
<dbReference type="InterPro" id="IPR027417">
    <property type="entry name" value="P-loop_NTPase"/>
</dbReference>
<evidence type="ECO:0000313" key="7">
    <source>
        <dbReference type="WBParaSite" id="ACAC_0000011401-mRNA-1"/>
    </source>
</evidence>
<keyword evidence="4" id="KW-0472">Membrane</keyword>
<keyword evidence="3" id="KW-0067">ATP-binding</keyword>
<dbReference type="WBParaSite" id="ACAC_0000011401-mRNA-1">
    <property type="protein sequence ID" value="ACAC_0000011401-mRNA-1"/>
    <property type="gene ID" value="ACAC_0000011401"/>
</dbReference>
<dbReference type="SMART" id="SM00382">
    <property type="entry name" value="AAA"/>
    <property type="match status" value="1"/>
</dbReference>
<feature type="domain" description="AAA+ ATPase" evidence="5">
    <location>
        <begin position="112"/>
        <end position="239"/>
    </location>
</feature>
<keyword evidence="1" id="KW-0235">DNA replication</keyword>
<keyword evidence="4" id="KW-1133">Transmembrane helix</keyword>
<evidence type="ECO:0000313" key="6">
    <source>
        <dbReference type="Proteomes" id="UP000035642"/>
    </source>
</evidence>
<keyword evidence="6" id="KW-1185">Reference proteome</keyword>
<organism evidence="6 7">
    <name type="scientific">Angiostrongylus cantonensis</name>
    <name type="common">Rat lungworm</name>
    <dbReference type="NCBI Taxonomy" id="6313"/>
    <lineage>
        <taxon>Eukaryota</taxon>
        <taxon>Metazoa</taxon>
        <taxon>Ecdysozoa</taxon>
        <taxon>Nematoda</taxon>
        <taxon>Chromadorea</taxon>
        <taxon>Rhabditida</taxon>
        <taxon>Rhabditina</taxon>
        <taxon>Rhabditomorpha</taxon>
        <taxon>Strongyloidea</taxon>
        <taxon>Metastrongylidae</taxon>
        <taxon>Angiostrongylus</taxon>
    </lineage>
</organism>
<dbReference type="GO" id="GO:0005524">
    <property type="term" value="F:ATP binding"/>
    <property type="evidence" value="ECO:0007669"/>
    <property type="project" value="UniProtKB-KW"/>
</dbReference>
<accession>A0A0K0CSX0</accession>
<dbReference type="InterPro" id="IPR047854">
    <property type="entry name" value="RFC_lid"/>
</dbReference>
<sequence length="490" mass="55820">ELEDLRNKSNVRSAEVRTVDVKTGHVKNYVHLYIFSTVVLIVFVLFLCFCDICNYFFILPLCLQGVNRHLMSWIKLWDESVFKRKIVNIPKVESVKEKDMLTLEAGKLRRPTYKLALLSGPAGLGKTTLVKVVAQQAGYATVELNASDSRKVPDFEKALEGSVHTCRTLDKQSRPNCLIFDEIDGAPVESIRYLVKAVNSTGKRAVRRPIICICNNLYTSALRELRAVALNIQLTPTSAERLIQRLTVIANAENVRINRFTLQRLVELCHCDVRLAINTLQLVSALAKKECRWVSLDDIQKVIEREKLGSFSVFVDLSTVLDFTNYFDKQGVLMSLPERLRIVERVALERGDDRFVSGLYESYININLPLKSIRFGVEAFVFIKDLHSYFLYFFSGQFSQETLATIQCGLLGRHSPTALISDVLPLLVQIVQPSIKTMNEQLYSSRDLDQIENIISIMSDYHLTFAPTVVNSHPQYLFQPLEVVFKQCLR</sequence>
<dbReference type="AlphaFoldDB" id="A0A0K0CSX0"/>
<proteinExistence type="predicted"/>
<evidence type="ECO:0000256" key="3">
    <source>
        <dbReference type="ARBA" id="ARBA00022840"/>
    </source>
</evidence>
<dbReference type="InterPro" id="IPR003593">
    <property type="entry name" value="AAA+_ATPase"/>
</dbReference>
<dbReference type="GO" id="GO:0005634">
    <property type="term" value="C:nucleus"/>
    <property type="evidence" value="ECO:0007669"/>
    <property type="project" value="TreeGrafter"/>
</dbReference>
<dbReference type="InterPro" id="IPR003959">
    <property type="entry name" value="ATPase_AAA_core"/>
</dbReference>
<keyword evidence="2" id="KW-0547">Nucleotide-binding</keyword>
<dbReference type="PANTHER" id="PTHR23389">
    <property type="entry name" value="CHROMOSOME TRANSMISSION FIDELITY FACTOR 18"/>
    <property type="match status" value="1"/>
</dbReference>
<evidence type="ECO:0000256" key="1">
    <source>
        <dbReference type="ARBA" id="ARBA00022705"/>
    </source>
</evidence>
<dbReference type="GO" id="GO:0006260">
    <property type="term" value="P:DNA replication"/>
    <property type="evidence" value="ECO:0007669"/>
    <property type="project" value="UniProtKB-KW"/>
</dbReference>
<dbReference type="Gene3D" id="3.40.50.300">
    <property type="entry name" value="P-loop containing nucleotide triphosphate hydrolases"/>
    <property type="match status" value="1"/>
</dbReference>
<dbReference type="Gene3D" id="1.10.8.60">
    <property type="match status" value="1"/>
</dbReference>
<name>A0A0K0CSX0_ANGCA</name>
<feature type="transmembrane region" description="Helical" evidence="4">
    <location>
        <begin position="32"/>
        <end position="58"/>
    </location>
</feature>
<reference evidence="6" key="1">
    <citation type="submission" date="2012-09" db="EMBL/GenBank/DDBJ databases">
        <authorList>
            <person name="Martin A.A."/>
        </authorList>
    </citation>
    <scope>NUCLEOTIDE SEQUENCE</scope>
</reference>
<evidence type="ECO:0000256" key="2">
    <source>
        <dbReference type="ARBA" id="ARBA00022741"/>
    </source>
</evidence>
<dbReference type="CDD" id="cd00009">
    <property type="entry name" value="AAA"/>
    <property type="match status" value="1"/>
</dbReference>
<evidence type="ECO:0000256" key="4">
    <source>
        <dbReference type="SAM" id="Phobius"/>
    </source>
</evidence>
<evidence type="ECO:0000259" key="5">
    <source>
        <dbReference type="SMART" id="SM00382"/>
    </source>
</evidence>
<dbReference type="PANTHER" id="PTHR23389:SF3">
    <property type="entry name" value="CHROMOSOME TRANSMISSION FIDELITY PROTEIN 18 HOMOLOG"/>
    <property type="match status" value="1"/>
</dbReference>
<dbReference type="GO" id="GO:0016887">
    <property type="term" value="F:ATP hydrolysis activity"/>
    <property type="evidence" value="ECO:0007669"/>
    <property type="project" value="InterPro"/>
</dbReference>
<dbReference type="CDD" id="cd18140">
    <property type="entry name" value="HLD_clamp_RFC"/>
    <property type="match status" value="1"/>
</dbReference>
<dbReference type="SUPFAM" id="SSF52540">
    <property type="entry name" value="P-loop containing nucleoside triphosphate hydrolases"/>
    <property type="match status" value="1"/>
</dbReference>
<protein>
    <submittedName>
        <fullName evidence="7">AAA domain-containing protein</fullName>
    </submittedName>
</protein>
<dbReference type="Proteomes" id="UP000035642">
    <property type="component" value="Unassembled WGS sequence"/>
</dbReference>
<dbReference type="GO" id="GO:0003677">
    <property type="term" value="F:DNA binding"/>
    <property type="evidence" value="ECO:0007669"/>
    <property type="project" value="TreeGrafter"/>
</dbReference>
<dbReference type="STRING" id="6313.A0A0K0CSX0"/>